<dbReference type="GeneID" id="29069146"/>
<evidence type="ECO:0000313" key="2">
    <source>
        <dbReference type="Proteomes" id="UP000203302"/>
    </source>
</evidence>
<dbReference type="Proteomes" id="UP000203302">
    <property type="component" value="Segment"/>
</dbReference>
<dbReference type="InterPro" id="IPR055907">
    <property type="entry name" value="DUF7484"/>
</dbReference>
<dbReference type="EMBL" id="KX397368">
    <property type="protein sequence ID" value="ANZ49106.1"/>
    <property type="molecule type" value="Genomic_DNA"/>
</dbReference>
<organism evidence="1 2">
    <name type="scientific">Erwinia phage vB_EamM_Huxley</name>
    <dbReference type="NCBI Taxonomy" id="1883373"/>
    <lineage>
        <taxon>Viruses</taxon>
        <taxon>Duplodnaviria</taxon>
        <taxon>Heunggongvirae</taxon>
        <taxon>Uroviricota</taxon>
        <taxon>Caudoviricetes</taxon>
        <taxon>Chimalliviridae</taxon>
        <taxon>Machinavirus</taxon>
        <taxon>Machinavirus machina</taxon>
    </lineage>
</organism>
<dbReference type="Pfam" id="PF24302">
    <property type="entry name" value="DUF7484"/>
    <property type="match status" value="1"/>
</dbReference>
<evidence type="ECO:0000313" key="1">
    <source>
        <dbReference type="EMBL" id="ANZ49106.1"/>
    </source>
</evidence>
<dbReference type="RefSeq" id="YP_009292992.1">
    <property type="nucleotide sequence ID" value="NC_031127.1"/>
</dbReference>
<gene>
    <name evidence="1" type="ORF">HUXLEY_24</name>
</gene>
<name>A0A1B2ICV8_9CAUD</name>
<sequence length="270" mass="30354">MNVIDYCLRKIRRDIPLPLLKVAFTPENLRMLGVASSIENEIMDKVIREYVIPEVSRMGQYTELDLQGLPYENDTEDYYSRIYHINEFKTGGREILEAHIAVTPVAGQAYTLPPAGSYLDGATTGALAATQLVVDSNSALPRISSPEVRVLGPNTIKIKDPGMFVYATKIAIMYKLSEELNEIKTPFYPRVADLAVFATKQYIYNQLIFDMDSGKIENGMEFGAFRNVVESYSDAGQMFDDTLPAMKRALVHNDDIGNRYNYMSGGRFKS</sequence>
<protein>
    <submittedName>
        <fullName evidence="1">Uncharacterized protein</fullName>
    </submittedName>
</protein>
<accession>A0A1B2ICV8</accession>
<reference evidence="2" key="1">
    <citation type="submission" date="2016-06" db="EMBL/GenBank/DDBJ databases">
        <authorList>
            <person name="Berg J.A."/>
            <person name="Grossarth S.E."/>
            <person name="Jarvis T.M."/>
            <person name="Merrill B.D."/>
            <person name="Breakwell D.P."/>
            <person name="Hope S."/>
            <person name="Grose J.H."/>
        </authorList>
    </citation>
    <scope>NUCLEOTIDE SEQUENCE [LARGE SCALE GENOMIC DNA]</scope>
</reference>
<dbReference type="OrthoDB" id="7269at10239"/>
<proteinExistence type="predicted"/>
<dbReference type="KEGG" id="vg:29069146"/>